<dbReference type="SUPFAM" id="SSF53790">
    <property type="entry name" value="Tetrapyrrole methylase"/>
    <property type="match status" value="1"/>
</dbReference>
<accession>A0A370AZQ4</accession>
<name>A0A370AZQ4_9ACTN</name>
<feature type="non-terminal residue" evidence="7">
    <location>
        <position position="107"/>
    </location>
</feature>
<organism evidence="7 8">
    <name type="scientific">Streptomyces corynorhini</name>
    <dbReference type="NCBI Taxonomy" id="2282652"/>
    <lineage>
        <taxon>Bacteria</taxon>
        <taxon>Bacillati</taxon>
        <taxon>Actinomycetota</taxon>
        <taxon>Actinomycetes</taxon>
        <taxon>Kitasatosporales</taxon>
        <taxon>Streptomycetaceae</taxon>
        <taxon>Streptomyces</taxon>
    </lineage>
</organism>
<dbReference type="GO" id="GO:0008168">
    <property type="term" value="F:methyltransferase activity"/>
    <property type="evidence" value="ECO:0007669"/>
    <property type="project" value="UniProtKB-KW"/>
</dbReference>
<dbReference type="InterPro" id="IPR050714">
    <property type="entry name" value="Cobalamin_biosynth_MTase"/>
</dbReference>
<dbReference type="EMBL" id="QQNA01000343">
    <property type="protein sequence ID" value="RDG33264.1"/>
    <property type="molecule type" value="Genomic_DNA"/>
</dbReference>
<evidence type="ECO:0000313" key="7">
    <source>
        <dbReference type="EMBL" id="RDG33264.1"/>
    </source>
</evidence>
<gene>
    <name evidence="7" type="ORF">DVH02_31510</name>
</gene>
<proteinExistence type="predicted"/>
<evidence type="ECO:0000256" key="2">
    <source>
        <dbReference type="ARBA" id="ARBA00022573"/>
    </source>
</evidence>
<dbReference type="InterPro" id="IPR035996">
    <property type="entry name" value="4pyrrol_Methylase_sf"/>
</dbReference>
<keyword evidence="3" id="KW-0489">Methyltransferase</keyword>
<dbReference type="PANTHER" id="PTHR43182">
    <property type="entry name" value="COBALT-PRECORRIN-6B C(15)-METHYLTRANSFERASE (DECARBOXYLATING)"/>
    <property type="match status" value="1"/>
</dbReference>
<evidence type="ECO:0000256" key="1">
    <source>
        <dbReference type="ARBA" id="ARBA00004953"/>
    </source>
</evidence>
<dbReference type="InterPro" id="IPR000878">
    <property type="entry name" value="4pyrrol_Mease"/>
</dbReference>
<keyword evidence="5" id="KW-0949">S-adenosyl-L-methionine</keyword>
<keyword evidence="4" id="KW-0808">Transferase</keyword>
<evidence type="ECO:0000259" key="6">
    <source>
        <dbReference type="Pfam" id="PF00590"/>
    </source>
</evidence>
<evidence type="ECO:0000313" key="8">
    <source>
        <dbReference type="Proteomes" id="UP000253741"/>
    </source>
</evidence>
<comment type="caution">
    <text evidence="7">The sequence shown here is derived from an EMBL/GenBank/DDBJ whole genome shotgun (WGS) entry which is preliminary data.</text>
</comment>
<protein>
    <submittedName>
        <fullName evidence="7">Cobalamin biosynthesis bifunctional protein CbiET</fullName>
    </submittedName>
</protein>
<dbReference type="Proteomes" id="UP000253741">
    <property type="component" value="Unassembled WGS sequence"/>
</dbReference>
<dbReference type="InterPro" id="IPR014777">
    <property type="entry name" value="4pyrrole_Mease_sub1"/>
</dbReference>
<dbReference type="GO" id="GO:0009236">
    <property type="term" value="P:cobalamin biosynthetic process"/>
    <property type="evidence" value="ECO:0007669"/>
    <property type="project" value="UniProtKB-KW"/>
</dbReference>
<reference evidence="7 8" key="1">
    <citation type="submission" date="2018-07" db="EMBL/GenBank/DDBJ databases">
        <title>Streptomyces species from bats.</title>
        <authorList>
            <person name="Dunlap C."/>
        </authorList>
    </citation>
    <scope>NUCLEOTIDE SEQUENCE [LARGE SCALE GENOMIC DNA]</scope>
    <source>
        <strain evidence="7 8">AC230</strain>
    </source>
</reference>
<dbReference type="AlphaFoldDB" id="A0A370AZQ4"/>
<comment type="pathway">
    <text evidence="1">Cofactor biosynthesis; adenosylcobalamin biosynthesis.</text>
</comment>
<evidence type="ECO:0000256" key="5">
    <source>
        <dbReference type="ARBA" id="ARBA00022691"/>
    </source>
</evidence>
<dbReference type="PANTHER" id="PTHR43182:SF1">
    <property type="entry name" value="COBALT-PRECORRIN-7 C(5)-METHYLTRANSFERASE"/>
    <property type="match status" value="1"/>
</dbReference>
<evidence type="ECO:0000256" key="3">
    <source>
        <dbReference type="ARBA" id="ARBA00022603"/>
    </source>
</evidence>
<keyword evidence="2" id="KW-0169">Cobalamin biosynthesis</keyword>
<evidence type="ECO:0000256" key="4">
    <source>
        <dbReference type="ARBA" id="ARBA00022679"/>
    </source>
</evidence>
<dbReference type="GO" id="GO:0032259">
    <property type="term" value="P:methylation"/>
    <property type="evidence" value="ECO:0007669"/>
    <property type="project" value="UniProtKB-KW"/>
</dbReference>
<dbReference type="Pfam" id="PF00590">
    <property type="entry name" value="TP_methylase"/>
    <property type="match status" value="1"/>
</dbReference>
<feature type="domain" description="Tetrapyrrole methylase" evidence="6">
    <location>
        <begin position="13"/>
        <end position="104"/>
    </location>
</feature>
<sequence>MSDAGSSSPLSPVAVVGIGADGWTGLSGGAREVLRAAEVIIGGHRQLRLLPEECAAERVAWPSPLRPAVPGLLAAHAGRRVAVLASGDPMFYGIGRTLAEVAEAGAV</sequence>
<dbReference type="RefSeq" id="WP_233518575.1">
    <property type="nucleotide sequence ID" value="NZ_QQNA01000343.1"/>
</dbReference>
<dbReference type="Gene3D" id="3.40.1010.10">
    <property type="entry name" value="Cobalt-precorrin-4 Transmethylase, Domain 1"/>
    <property type="match status" value="1"/>
</dbReference>
<keyword evidence="8" id="KW-1185">Reference proteome</keyword>